<keyword evidence="1" id="KW-0167">Capsid protein</keyword>
<sequence length="354" mass="39642">MFTPFVLHTQYHTTVMKTKTTGASTATTYEHVRDGMLRLLPPRPHKLSLTRGAEFAKDAKNLIAKYATADTTTQLLRAALESPLQYEQPTYATFLVHAKTLSNIEPRGTYLFMYKDREDGSAVDCLCSTLSLLHISGLPAEAAPHSHRASCVMYGDDLTATDTATSIRTHIENSSLHHHLMPVGPMVQSIDSTFLSKITSAIRGPCMIRTMPAEAIKVIFPKDCYIDLDDWAGSDPEYKTQPKTYRANYFACMSYVMHDGSPTLTLHFFRTVRGTAEVMGLLKVYYSDIIIHRMTMLQNDLYINKLLSTVVCKLGFASSTVFPQHTSYTHRGVQLPVVEVADFVAESYPWQPLI</sequence>
<protein>
    <submittedName>
        <fullName evidence="4">Capsid triplex protein</fullName>
    </submittedName>
</protein>
<dbReference type="Pfam" id="PF03327">
    <property type="entry name" value="Herpes_VP19C"/>
    <property type="match status" value="1"/>
</dbReference>
<proteinExistence type="inferred from homology"/>
<evidence type="ECO:0000313" key="4">
    <source>
        <dbReference type="EMBL" id="QRE02542.1"/>
    </source>
</evidence>
<dbReference type="HAMAP" id="MF_04018">
    <property type="entry name" value="HSV_TRX1"/>
    <property type="match status" value="1"/>
</dbReference>
<keyword evidence="3" id="KW-0946">Virion</keyword>
<evidence type="ECO:0000256" key="1">
    <source>
        <dbReference type="ARBA" id="ARBA00022561"/>
    </source>
</evidence>
<gene>
    <name evidence="4" type="primary">ORF62</name>
</gene>
<dbReference type="GO" id="GO:0003677">
    <property type="term" value="F:DNA binding"/>
    <property type="evidence" value="ECO:0007669"/>
    <property type="project" value="InterPro"/>
</dbReference>
<name>A0A889IW83_9GAMA</name>
<organism evidence="4">
    <name type="scientific">Otarine gammaherpesvirus 4</name>
    <dbReference type="NCBI Taxonomy" id="2801541"/>
    <lineage>
        <taxon>Viruses</taxon>
        <taxon>Duplodnaviria</taxon>
        <taxon>Heunggongvirae</taxon>
        <taxon>Peploviricota</taxon>
        <taxon>Herviviricetes</taxon>
        <taxon>Herpesvirales</taxon>
        <taxon>Orthoherpesviridae</taxon>
        <taxon>Gammaherpesvirinae</taxon>
    </lineage>
</organism>
<accession>A0A889IW83</accession>
<keyword evidence="2" id="KW-1048">Host nucleus</keyword>
<dbReference type="EMBL" id="MN545487">
    <property type="protein sequence ID" value="QRE02542.1"/>
    <property type="molecule type" value="Genomic_DNA"/>
</dbReference>
<dbReference type="GO" id="GO:0019069">
    <property type="term" value="P:viral capsid assembly"/>
    <property type="evidence" value="ECO:0007669"/>
    <property type="project" value="InterPro"/>
</dbReference>
<reference evidence="4" key="1">
    <citation type="submission" date="2019-10" db="EMBL/GenBank/DDBJ databases">
        <title>Otarine herpesvirus 4 in Northern fur seal genital swab.</title>
        <authorList>
            <person name="Deming A.C."/>
            <person name="Wellehan J.F.X."/>
            <person name="Gulland F.M.D."/>
        </authorList>
    </citation>
    <scope>NUCLEOTIDE SEQUENCE</scope>
    <source>
        <strain evidence="4">Cu11-001</strain>
    </source>
</reference>
<dbReference type="InterPro" id="IPR004999">
    <property type="entry name" value="Herpes_1"/>
</dbReference>
<evidence type="ECO:0000256" key="3">
    <source>
        <dbReference type="ARBA" id="ARBA00022844"/>
    </source>
</evidence>
<dbReference type="GO" id="GO:0019028">
    <property type="term" value="C:viral capsid"/>
    <property type="evidence" value="ECO:0007669"/>
    <property type="project" value="UniProtKB-KW"/>
</dbReference>
<evidence type="ECO:0000256" key="2">
    <source>
        <dbReference type="ARBA" id="ARBA00022562"/>
    </source>
</evidence>